<name>A0ABY6DNU9_9NEIS</name>
<dbReference type="SUPFAM" id="SSF48452">
    <property type="entry name" value="TPR-like"/>
    <property type="match status" value="2"/>
</dbReference>
<dbReference type="GO" id="GO:0052621">
    <property type="term" value="F:diguanylate cyclase activity"/>
    <property type="evidence" value="ECO:0007669"/>
    <property type="project" value="UniProtKB-EC"/>
</dbReference>
<evidence type="ECO:0000256" key="3">
    <source>
        <dbReference type="PROSITE-ProRule" id="PRU00339"/>
    </source>
</evidence>
<reference evidence="6" key="1">
    <citation type="submission" date="2022-10" db="EMBL/GenBank/DDBJ databases">
        <title>Chitiniphilus purpureus sp. nov., a novel chitin-degrading bacterium isolated from crawfish pond sediment.</title>
        <authorList>
            <person name="Li K."/>
        </authorList>
    </citation>
    <scope>NUCLEOTIDE SEQUENCE</scope>
    <source>
        <strain evidence="6">CD1</strain>
    </source>
</reference>
<evidence type="ECO:0000313" key="6">
    <source>
        <dbReference type="EMBL" id="UXY16035.1"/>
    </source>
</evidence>
<dbReference type="Gene3D" id="3.30.70.270">
    <property type="match status" value="1"/>
</dbReference>
<sequence length="541" mass="58800">MATRAVDPPPIPSPPPDQEAGPLLEDADAAFAIGDYARSAMLAGRALGAAGRNKAESEQARALLFHGRALLALGQPGAAIPVLNKALRCHADAVTGASVHLVLGRCHIAVDDAGAALAQWSRVMDSDLPAEALDLSAEACVHIGEVYLKYRDADNAFQYYDLACELAQDDELCVRAHVGLAGTLIGMNRPLMARAALRVAEERLQLPHHMAWQGQIQHHLGTLSMASGDLGLAEAHFRTALALHMDTCNSAGQAQALLALGQLAERQGDSATAERDLLRAAMLADTLSTPRLNSDIHFALSQLYEVRGDMTHATAHYLEYHTHYQRANGRDRRGGVSNRRLAAIEMRLKLLTSEIELSQLRQESDAGRERMLQLEQAAYRDALTGVHNRRALTDYLPDLLSAAEQTHTPLSMLLIDFDHFKQVNDEFSHAIGDAVLREAARLFSQTLTPEDLLLRYGGEEFALVLPHADQQQAVDTAEALRLRVAAFDWELLAPGLVVTISVGCAQFHPGDNTEILLSRADLALYLAKRSGRDRVAVEPAP</sequence>
<dbReference type="PROSITE" id="PS50005">
    <property type="entry name" value="TPR"/>
    <property type="match status" value="1"/>
</dbReference>
<dbReference type="Pfam" id="PF13432">
    <property type="entry name" value="TPR_16"/>
    <property type="match status" value="2"/>
</dbReference>
<evidence type="ECO:0000256" key="4">
    <source>
        <dbReference type="SAM" id="MobiDB-lite"/>
    </source>
</evidence>
<dbReference type="InterPro" id="IPR011990">
    <property type="entry name" value="TPR-like_helical_dom_sf"/>
</dbReference>
<keyword evidence="7" id="KW-1185">Reference proteome</keyword>
<dbReference type="CDD" id="cd01949">
    <property type="entry name" value="GGDEF"/>
    <property type="match status" value="1"/>
</dbReference>
<keyword evidence="3" id="KW-0802">TPR repeat</keyword>
<dbReference type="InterPro" id="IPR050469">
    <property type="entry name" value="Diguanylate_Cyclase"/>
</dbReference>
<feature type="region of interest" description="Disordered" evidence="4">
    <location>
        <begin position="1"/>
        <end position="22"/>
    </location>
</feature>
<dbReference type="SUPFAM" id="SSF55073">
    <property type="entry name" value="Nucleotide cyclase"/>
    <property type="match status" value="1"/>
</dbReference>
<dbReference type="InterPro" id="IPR029787">
    <property type="entry name" value="Nucleotide_cyclase"/>
</dbReference>
<dbReference type="Proteomes" id="UP001061302">
    <property type="component" value="Chromosome"/>
</dbReference>
<accession>A0ABY6DNU9</accession>
<dbReference type="RefSeq" id="WP_263125472.1">
    <property type="nucleotide sequence ID" value="NZ_CP106753.1"/>
</dbReference>
<evidence type="ECO:0000256" key="1">
    <source>
        <dbReference type="ARBA" id="ARBA00012528"/>
    </source>
</evidence>
<proteinExistence type="predicted"/>
<dbReference type="EC" id="2.7.7.65" evidence="1"/>
<feature type="domain" description="GGDEF" evidence="5">
    <location>
        <begin position="408"/>
        <end position="540"/>
    </location>
</feature>
<comment type="catalytic activity">
    <reaction evidence="2">
        <text>2 GTP = 3',3'-c-di-GMP + 2 diphosphate</text>
        <dbReference type="Rhea" id="RHEA:24898"/>
        <dbReference type="ChEBI" id="CHEBI:33019"/>
        <dbReference type="ChEBI" id="CHEBI:37565"/>
        <dbReference type="ChEBI" id="CHEBI:58805"/>
        <dbReference type="EC" id="2.7.7.65"/>
    </reaction>
</comment>
<dbReference type="NCBIfam" id="TIGR00254">
    <property type="entry name" value="GGDEF"/>
    <property type="match status" value="1"/>
</dbReference>
<protein>
    <recommendedName>
        <fullName evidence="1">diguanylate cyclase</fullName>
        <ecNumber evidence="1">2.7.7.65</ecNumber>
    </recommendedName>
</protein>
<dbReference type="InterPro" id="IPR043128">
    <property type="entry name" value="Rev_trsase/Diguanyl_cyclase"/>
</dbReference>
<dbReference type="PROSITE" id="PS50887">
    <property type="entry name" value="GGDEF"/>
    <property type="match status" value="1"/>
</dbReference>
<dbReference type="Pfam" id="PF13181">
    <property type="entry name" value="TPR_8"/>
    <property type="match status" value="1"/>
</dbReference>
<evidence type="ECO:0000256" key="2">
    <source>
        <dbReference type="ARBA" id="ARBA00034247"/>
    </source>
</evidence>
<dbReference type="Gene3D" id="1.25.40.10">
    <property type="entry name" value="Tetratricopeptide repeat domain"/>
    <property type="match status" value="2"/>
</dbReference>
<evidence type="ECO:0000259" key="5">
    <source>
        <dbReference type="PROSITE" id="PS50887"/>
    </source>
</evidence>
<gene>
    <name evidence="6" type="ORF">N8I74_03160</name>
</gene>
<dbReference type="PANTHER" id="PTHR45138">
    <property type="entry name" value="REGULATORY COMPONENTS OF SENSORY TRANSDUCTION SYSTEM"/>
    <property type="match status" value="1"/>
</dbReference>
<dbReference type="PANTHER" id="PTHR45138:SF9">
    <property type="entry name" value="DIGUANYLATE CYCLASE DGCM-RELATED"/>
    <property type="match status" value="1"/>
</dbReference>
<evidence type="ECO:0000313" key="7">
    <source>
        <dbReference type="Proteomes" id="UP001061302"/>
    </source>
</evidence>
<feature type="repeat" description="TPR" evidence="3">
    <location>
        <begin position="137"/>
        <end position="170"/>
    </location>
</feature>
<organism evidence="6 7">
    <name type="scientific">Chitiniphilus purpureus</name>
    <dbReference type="NCBI Taxonomy" id="2981137"/>
    <lineage>
        <taxon>Bacteria</taxon>
        <taxon>Pseudomonadati</taxon>
        <taxon>Pseudomonadota</taxon>
        <taxon>Betaproteobacteria</taxon>
        <taxon>Neisseriales</taxon>
        <taxon>Chitinibacteraceae</taxon>
        <taxon>Chitiniphilus</taxon>
    </lineage>
</organism>
<keyword evidence="6" id="KW-0808">Transferase</keyword>
<dbReference type="SMART" id="SM00267">
    <property type="entry name" value="GGDEF"/>
    <property type="match status" value="1"/>
</dbReference>
<dbReference type="EMBL" id="CP106753">
    <property type="protein sequence ID" value="UXY16035.1"/>
    <property type="molecule type" value="Genomic_DNA"/>
</dbReference>
<dbReference type="SMART" id="SM00028">
    <property type="entry name" value="TPR"/>
    <property type="match status" value="4"/>
</dbReference>
<dbReference type="Pfam" id="PF00990">
    <property type="entry name" value="GGDEF"/>
    <property type="match status" value="1"/>
</dbReference>
<feature type="compositionally biased region" description="Pro residues" evidence="4">
    <location>
        <begin position="7"/>
        <end position="17"/>
    </location>
</feature>
<keyword evidence="6" id="KW-0548">Nucleotidyltransferase</keyword>
<dbReference type="InterPro" id="IPR019734">
    <property type="entry name" value="TPR_rpt"/>
</dbReference>
<dbReference type="InterPro" id="IPR000160">
    <property type="entry name" value="GGDEF_dom"/>
</dbReference>